<dbReference type="Pfam" id="PF12804">
    <property type="entry name" value="NTP_transf_3"/>
    <property type="match status" value="1"/>
</dbReference>
<evidence type="ECO:0000313" key="2">
    <source>
        <dbReference type="EMBL" id="SVC69341.1"/>
    </source>
</evidence>
<dbReference type="EMBL" id="UINC01105421">
    <property type="protein sequence ID" value="SVC69341.1"/>
    <property type="molecule type" value="Genomic_DNA"/>
</dbReference>
<gene>
    <name evidence="2" type="ORF">METZ01_LOCUS322195</name>
</gene>
<evidence type="ECO:0000259" key="1">
    <source>
        <dbReference type="Pfam" id="PF12804"/>
    </source>
</evidence>
<dbReference type="InterPro" id="IPR025877">
    <property type="entry name" value="MobA-like_NTP_Trfase"/>
</dbReference>
<dbReference type="Gene3D" id="3.90.550.10">
    <property type="entry name" value="Spore Coat Polysaccharide Biosynthesis Protein SpsA, Chain A"/>
    <property type="match status" value="1"/>
</dbReference>
<sequence length="194" mass="21589">MNSQQLYAIVLAAGKSVRFGSLKQLTLFNNKPLVSHAVTIAEKTCQSNSILVTGKNWRKVYNACGPIKGFHIHNSEYENGIASSIACGIKAVESIADAVLLLFCDQPLISPNYLKKMIKTWDGSKKNIIASSYEKITCPPVIFPRLYFKELLELEGDKGGNSLLKKHMKFIIKLPCKEAMLDIDTPRDMNAIKK</sequence>
<dbReference type="InterPro" id="IPR029044">
    <property type="entry name" value="Nucleotide-diphossugar_trans"/>
</dbReference>
<dbReference type="PANTHER" id="PTHR43777:SF1">
    <property type="entry name" value="MOLYBDENUM COFACTOR CYTIDYLYLTRANSFERASE"/>
    <property type="match status" value="1"/>
</dbReference>
<organism evidence="2">
    <name type="scientific">marine metagenome</name>
    <dbReference type="NCBI Taxonomy" id="408172"/>
    <lineage>
        <taxon>unclassified sequences</taxon>
        <taxon>metagenomes</taxon>
        <taxon>ecological metagenomes</taxon>
    </lineage>
</organism>
<dbReference type="CDD" id="cd04182">
    <property type="entry name" value="GT_2_like_f"/>
    <property type="match status" value="1"/>
</dbReference>
<dbReference type="PANTHER" id="PTHR43777">
    <property type="entry name" value="MOLYBDENUM COFACTOR CYTIDYLYLTRANSFERASE"/>
    <property type="match status" value="1"/>
</dbReference>
<dbReference type="GO" id="GO:0016779">
    <property type="term" value="F:nucleotidyltransferase activity"/>
    <property type="evidence" value="ECO:0007669"/>
    <property type="project" value="UniProtKB-ARBA"/>
</dbReference>
<feature type="domain" description="MobA-like NTP transferase" evidence="1">
    <location>
        <begin position="8"/>
        <end position="167"/>
    </location>
</feature>
<protein>
    <recommendedName>
        <fullName evidence="1">MobA-like NTP transferase domain-containing protein</fullName>
    </recommendedName>
</protein>
<name>A0A382PBV7_9ZZZZ</name>
<dbReference type="AlphaFoldDB" id="A0A382PBV7"/>
<accession>A0A382PBV7</accession>
<proteinExistence type="predicted"/>
<reference evidence="2" key="1">
    <citation type="submission" date="2018-05" db="EMBL/GenBank/DDBJ databases">
        <authorList>
            <person name="Lanie J.A."/>
            <person name="Ng W.-L."/>
            <person name="Kazmierczak K.M."/>
            <person name="Andrzejewski T.M."/>
            <person name="Davidsen T.M."/>
            <person name="Wayne K.J."/>
            <person name="Tettelin H."/>
            <person name="Glass J.I."/>
            <person name="Rusch D."/>
            <person name="Podicherti R."/>
            <person name="Tsui H.-C.T."/>
            <person name="Winkler M.E."/>
        </authorList>
    </citation>
    <scope>NUCLEOTIDE SEQUENCE</scope>
</reference>
<dbReference type="SUPFAM" id="SSF53448">
    <property type="entry name" value="Nucleotide-diphospho-sugar transferases"/>
    <property type="match status" value="1"/>
</dbReference>